<dbReference type="EMBL" id="JBHMAU010000038">
    <property type="protein sequence ID" value="MFB9775777.1"/>
    <property type="molecule type" value="Genomic_DNA"/>
</dbReference>
<dbReference type="RefSeq" id="WP_376839198.1">
    <property type="nucleotide sequence ID" value="NZ_JBHMAU010000038.1"/>
</dbReference>
<gene>
    <name evidence="2" type="ORF">ACFFN1_05045</name>
</gene>
<organism evidence="2 3">
    <name type="scientific">Brevibacterium otitidis</name>
    <dbReference type="NCBI Taxonomy" id="53364"/>
    <lineage>
        <taxon>Bacteria</taxon>
        <taxon>Bacillati</taxon>
        <taxon>Actinomycetota</taxon>
        <taxon>Actinomycetes</taxon>
        <taxon>Micrococcales</taxon>
        <taxon>Brevibacteriaceae</taxon>
        <taxon>Brevibacterium</taxon>
    </lineage>
</organism>
<accession>A0ABV5X1D4</accession>
<proteinExistence type="predicted"/>
<comment type="caution">
    <text evidence="2">The sequence shown here is derived from an EMBL/GenBank/DDBJ whole genome shotgun (WGS) entry which is preliminary data.</text>
</comment>
<keyword evidence="3" id="KW-1185">Reference proteome</keyword>
<evidence type="ECO:0000313" key="3">
    <source>
        <dbReference type="Proteomes" id="UP001589707"/>
    </source>
</evidence>
<reference evidence="2 3" key="1">
    <citation type="submission" date="2024-09" db="EMBL/GenBank/DDBJ databases">
        <authorList>
            <person name="Sun Q."/>
            <person name="Mori K."/>
        </authorList>
    </citation>
    <scope>NUCLEOTIDE SEQUENCE [LARGE SCALE GENOMIC DNA]</scope>
    <source>
        <strain evidence="2 3">JCM 11683</strain>
    </source>
</reference>
<protein>
    <submittedName>
        <fullName evidence="2">Uncharacterized protein</fullName>
    </submittedName>
</protein>
<evidence type="ECO:0000313" key="2">
    <source>
        <dbReference type="EMBL" id="MFB9775777.1"/>
    </source>
</evidence>
<name>A0ABV5X1D4_9MICO</name>
<feature type="compositionally biased region" description="Polar residues" evidence="1">
    <location>
        <begin position="31"/>
        <end position="44"/>
    </location>
</feature>
<dbReference type="Proteomes" id="UP001589707">
    <property type="component" value="Unassembled WGS sequence"/>
</dbReference>
<sequence>MSQHDQPMRYGHLRAAADRRRAGALQRGQHSAASWFQRGNPTAP</sequence>
<feature type="region of interest" description="Disordered" evidence="1">
    <location>
        <begin position="1"/>
        <end position="44"/>
    </location>
</feature>
<evidence type="ECO:0000256" key="1">
    <source>
        <dbReference type="SAM" id="MobiDB-lite"/>
    </source>
</evidence>